<dbReference type="PANTHER" id="PTHR34391">
    <property type="entry name" value="UPF0658 GOLGI APPARATUS MEMBRANE PROTEIN C1952.10C-RELATED"/>
    <property type="match status" value="1"/>
</dbReference>
<evidence type="ECO:0000313" key="2">
    <source>
        <dbReference type="EMBL" id="RKO82763.1"/>
    </source>
</evidence>
<dbReference type="EMBL" id="ML002117">
    <property type="protein sequence ID" value="RKO82763.1"/>
    <property type="molecule type" value="Genomic_DNA"/>
</dbReference>
<dbReference type="InterPro" id="IPR040410">
    <property type="entry name" value="UPF0658_Golgi"/>
</dbReference>
<dbReference type="OrthoDB" id="2448307at2759"/>
<accession>A0A4P9VVT6</accession>
<feature type="transmembrane region" description="Helical" evidence="1">
    <location>
        <begin position="105"/>
        <end position="125"/>
    </location>
</feature>
<keyword evidence="1" id="KW-0472">Membrane</keyword>
<feature type="transmembrane region" description="Helical" evidence="1">
    <location>
        <begin position="132"/>
        <end position="149"/>
    </location>
</feature>
<evidence type="ECO:0000256" key="1">
    <source>
        <dbReference type="SAM" id="Phobius"/>
    </source>
</evidence>
<protein>
    <submittedName>
        <fullName evidence="2">Uncharacterized protein</fullName>
    </submittedName>
</protein>
<keyword evidence="1" id="KW-1133">Transmembrane helix</keyword>
<sequence>YREEQRKAETDVRFYIGPDFLAVEWTVFGVEVASVLVLAGLSYKVLAEIGWSIYRHIGANIALRRKVRDFHVLLVLIKLALFFLLVFVLIISLLIVHIATRDMLLTGWIGTPVAVATALVGYFGLRRENTKMMVAFVVGVLGAIFYVSYKTAKTLLPSLSGNQNPPPTWRFVLFFSIITVLLLLGNIVYAIRCSRAFGGKVSRYVFEDAPVEVERFAIDSA</sequence>
<dbReference type="GO" id="GO:0005794">
    <property type="term" value="C:Golgi apparatus"/>
    <property type="evidence" value="ECO:0007669"/>
    <property type="project" value="TreeGrafter"/>
</dbReference>
<reference evidence="3" key="1">
    <citation type="journal article" date="2018" name="Nat. Microbiol.">
        <title>Leveraging single-cell genomics to expand the fungal tree of life.</title>
        <authorList>
            <person name="Ahrendt S.R."/>
            <person name="Quandt C.A."/>
            <person name="Ciobanu D."/>
            <person name="Clum A."/>
            <person name="Salamov A."/>
            <person name="Andreopoulos B."/>
            <person name="Cheng J.F."/>
            <person name="Woyke T."/>
            <person name="Pelin A."/>
            <person name="Henrissat B."/>
            <person name="Reynolds N.K."/>
            <person name="Benny G.L."/>
            <person name="Smith M.E."/>
            <person name="James T.Y."/>
            <person name="Grigoriev I.V."/>
        </authorList>
    </citation>
    <scope>NUCLEOTIDE SEQUENCE [LARGE SCALE GENOMIC DNA]</scope>
</reference>
<name>A0A4P9VVT6_9FUNG</name>
<proteinExistence type="predicted"/>
<dbReference type="Proteomes" id="UP000269721">
    <property type="component" value="Unassembled WGS sequence"/>
</dbReference>
<gene>
    <name evidence="2" type="ORF">BDK51DRAFT_33909</name>
</gene>
<feature type="transmembrane region" description="Helical" evidence="1">
    <location>
        <begin position="169"/>
        <end position="191"/>
    </location>
</feature>
<organism evidence="2 3">
    <name type="scientific">Blyttiomyces helicus</name>
    <dbReference type="NCBI Taxonomy" id="388810"/>
    <lineage>
        <taxon>Eukaryota</taxon>
        <taxon>Fungi</taxon>
        <taxon>Fungi incertae sedis</taxon>
        <taxon>Chytridiomycota</taxon>
        <taxon>Chytridiomycota incertae sedis</taxon>
        <taxon>Chytridiomycetes</taxon>
        <taxon>Chytridiomycetes incertae sedis</taxon>
        <taxon>Blyttiomyces</taxon>
    </lineage>
</organism>
<keyword evidence="3" id="KW-1185">Reference proteome</keyword>
<feature type="non-terminal residue" evidence="2">
    <location>
        <position position="1"/>
    </location>
</feature>
<keyword evidence="1" id="KW-0812">Transmembrane</keyword>
<feature type="transmembrane region" description="Helical" evidence="1">
    <location>
        <begin position="72"/>
        <end position="99"/>
    </location>
</feature>
<dbReference type="PANTHER" id="PTHR34391:SF1">
    <property type="entry name" value="UPF0658 GOLGI APPARATUS MEMBRANE PROTEIN C1952.10C-RELATED"/>
    <property type="match status" value="1"/>
</dbReference>
<dbReference type="AlphaFoldDB" id="A0A4P9VVT6"/>
<evidence type="ECO:0000313" key="3">
    <source>
        <dbReference type="Proteomes" id="UP000269721"/>
    </source>
</evidence>